<reference evidence="8" key="1">
    <citation type="submission" date="2022-10" db="EMBL/GenBank/DDBJ databases">
        <title>WGS of marine actinomycetes from Thailand.</title>
        <authorList>
            <person name="Thawai C."/>
        </authorList>
    </citation>
    <scope>NUCLEOTIDE SEQUENCE</scope>
    <source>
        <strain evidence="8">SW21</strain>
    </source>
</reference>
<sequence>MTGRGSAQNARPVMLGVTVLALTQFVIIVDETAVSIIGPVMARDLHLGAEARHVLITPFAVAFVCALPLTGALLRRADPRAAVIPAAIAFALTAGAGAAAQNLPQLVGARAAQGAAAAVSATCLLASVHLVTSGHPLRVRAFAVFSLVSGAGAVSALVLIAPLASASWRWCFVAVAVGAVGCAGAWMAVSRRLRRLSPESPDAPDPALSGDVPPRPDHLTAWTFAAVIGANAVLALTVISVSFELQQDHGWSPTQMGWGFLVLNGAAALGALTVARVGAASSVRLPLIVGMFVLAGSCILSATVASTPITLLLITIPVGLGIGVVFPVANHGTLDTAGARPVGRAAALGAAQQAGLAAGAIVAATRSNIVVLGVAVVVAVGVLTALLLTATTART</sequence>
<dbReference type="RefSeq" id="WP_266060716.1">
    <property type="nucleotide sequence ID" value="NZ_JAPKFM010000004.1"/>
</dbReference>
<dbReference type="Proteomes" id="UP001143347">
    <property type="component" value="Unassembled WGS sequence"/>
</dbReference>
<dbReference type="Gene3D" id="1.20.1720.10">
    <property type="entry name" value="Multidrug resistance protein D"/>
    <property type="match status" value="1"/>
</dbReference>
<keyword evidence="5 6" id="KW-0472">Membrane</keyword>
<dbReference type="InterPro" id="IPR011701">
    <property type="entry name" value="MFS"/>
</dbReference>
<dbReference type="GO" id="GO:0022857">
    <property type="term" value="F:transmembrane transporter activity"/>
    <property type="evidence" value="ECO:0007669"/>
    <property type="project" value="InterPro"/>
</dbReference>
<protein>
    <submittedName>
        <fullName evidence="8">MFS transporter</fullName>
    </submittedName>
</protein>
<proteinExistence type="predicted"/>
<dbReference type="PANTHER" id="PTHR42718">
    <property type="entry name" value="MAJOR FACILITATOR SUPERFAMILY MULTIDRUG TRANSPORTER MFSC"/>
    <property type="match status" value="1"/>
</dbReference>
<accession>A0A9X3D2S6</accession>
<dbReference type="EMBL" id="JAPKFM010000004">
    <property type="protein sequence ID" value="MCX2963640.1"/>
    <property type="molecule type" value="Genomic_DNA"/>
</dbReference>
<feature type="domain" description="Major facilitator superfamily (MFS) profile" evidence="7">
    <location>
        <begin position="16"/>
        <end position="395"/>
    </location>
</feature>
<organism evidence="8 9">
    <name type="scientific">Gordonia aquimaris</name>
    <dbReference type="NCBI Taxonomy" id="2984863"/>
    <lineage>
        <taxon>Bacteria</taxon>
        <taxon>Bacillati</taxon>
        <taxon>Actinomycetota</taxon>
        <taxon>Actinomycetes</taxon>
        <taxon>Mycobacteriales</taxon>
        <taxon>Gordoniaceae</taxon>
        <taxon>Gordonia</taxon>
    </lineage>
</organism>
<feature type="transmembrane region" description="Helical" evidence="6">
    <location>
        <begin position="342"/>
        <end position="363"/>
    </location>
</feature>
<feature type="transmembrane region" description="Helical" evidence="6">
    <location>
        <begin position="219"/>
        <end position="243"/>
    </location>
</feature>
<feature type="transmembrane region" description="Helical" evidence="6">
    <location>
        <begin position="112"/>
        <end position="132"/>
    </location>
</feature>
<feature type="transmembrane region" description="Helical" evidence="6">
    <location>
        <begin position="12"/>
        <end position="42"/>
    </location>
</feature>
<feature type="transmembrane region" description="Helical" evidence="6">
    <location>
        <begin position="311"/>
        <end position="330"/>
    </location>
</feature>
<dbReference type="Pfam" id="PF07690">
    <property type="entry name" value="MFS_1"/>
    <property type="match status" value="1"/>
</dbReference>
<evidence type="ECO:0000256" key="3">
    <source>
        <dbReference type="ARBA" id="ARBA00022692"/>
    </source>
</evidence>
<feature type="transmembrane region" description="Helical" evidence="6">
    <location>
        <begin position="139"/>
        <end position="161"/>
    </location>
</feature>
<evidence type="ECO:0000259" key="7">
    <source>
        <dbReference type="PROSITE" id="PS50850"/>
    </source>
</evidence>
<dbReference type="AlphaFoldDB" id="A0A9X3D2S6"/>
<dbReference type="InterPro" id="IPR036259">
    <property type="entry name" value="MFS_trans_sf"/>
</dbReference>
<comment type="caution">
    <text evidence="8">The sequence shown here is derived from an EMBL/GenBank/DDBJ whole genome shotgun (WGS) entry which is preliminary data.</text>
</comment>
<feature type="transmembrane region" description="Helical" evidence="6">
    <location>
        <begin position="287"/>
        <end position="305"/>
    </location>
</feature>
<keyword evidence="9" id="KW-1185">Reference proteome</keyword>
<feature type="transmembrane region" description="Helical" evidence="6">
    <location>
        <begin position="369"/>
        <end position="390"/>
    </location>
</feature>
<evidence type="ECO:0000256" key="4">
    <source>
        <dbReference type="ARBA" id="ARBA00022989"/>
    </source>
</evidence>
<dbReference type="SUPFAM" id="SSF103473">
    <property type="entry name" value="MFS general substrate transporter"/>
    <property type="match status" value="1"/>
</dbReference>
<keyword evidence="3 6" id="KW-0812">Transmembrane</keyword>
<evidence type="ECO:0000313" key="9">
    <source>
        <dbReference type="Proteomes" id="UP001143347"/>
    </source>
</evidence>
<dbReference type="InterPro" id="IPR020846">
    <property type="entry name" value="MFS_dom"/>
</dbReference>
<evidence type="ECO:0000256" key="2">
    <source>
        <dbReference type="ARBA" id="ARBA00022448"/>
    </source>
</evidence>
<dbReference type="GO" id="GO:0005886">
    <property type="term" value="C:plasma membrane"/>
    <property type="evidence" value="ECO:0007669"/>
    <property type="project" value="UniProtKB-SubCell"/>
</dbReference>
<keyword evidence="2" id="KW-0813">Transport</keyword>
<keyword evidence="4 6" id="KW-1133">Transmembrane helix</keyword>
<evidence type="ECO:0000313" key="8">
    <source>
        <dbReference type="EMBL" id="MCX2963640.1"/>
    </source>
</evidence>
<evidence type="ECO:0000256" key="1">
    <source>
        <dbReference type="ARBA" id="ARBA00004651"/>
    </source>
</evidence>
<gene>
    <name evidence="8" type="ORF">OSB52_05970</name>
</gene>
<feature type="transmembrane region" description="Helical" evidence="6">
    <location>
        <begin position="167"/>
        <end position="189"/>
    </location>
</feature>
<name>A0A9X3D2S6_9ACTN</name>
<feature type="transmembrane region" description="Helical" evidence="6">
    <location>
        <begin position="81"/>
        <end position="100"/>
    </location>
</feature>
<evidence type="ECO:0000256" key="5">
    <source>
        <dbReference type="ARBA" id="ARBA00023136"/>
    </source>
</evidence>
<comment type="subcellular location">
    <subcellularLocation>
        <location evidence="1">Cell membrane</location>
        <topology evidence="1">Multi-pass membrane protein</topology>
    </subcellularLocation>
</comment>
<evidence type="ECO:0000256" key="6">
    <source>
        <dbReference type="SAM" id="Phobius"/>
    </source>
</evidence>
<feature type="transmembrane region" description="Helical" evidence="6">
    <location>
        <begin position="255"/>
        <end position="275"/>
    </location>
</feature>
<dbReference type="PROSITE" id="PS50850">
    <property type="entry name" value="MFS"/>
    <property type="match status" value="1"/>
</dbReference>
<dbReference type="PANTHER" id="PTHR42718:SF9">
    <property type="entry name" value="MAJOR FACILITATOR SUPERFAMILY MULTIDRUG TRANSPORTER MFSC"/>
    <property type="match status" value="1"/>
</dbReference>
<feature type="transmembrane region" description="Helical" evidence="6">
    <location>
        <begin position="54"/>
        <end position="74"/>
    </location>
</feature>